<evidence type="ECO:0000259" key="6">
    <source>
        <dbReference type="Pfam" id="PF00551"/>
    </source>
</evidence>
<feature type="region of interest" description="Disordered" evidence="5">
    <location>
        <begin position="419"/>
        <end position="440"/>
    </location>
</feature>
<dbReference type="InterPro" id="IPR005793">
    <property type="entry name" value="Formyl_trans_C"/>
</dbReference>
<evidence type="ECO:0000313" key="8">
    <source>
        <dbReference type="EMBL" id="OXA60316.1"/>
    </source>
</evidence>
<dbReference type="EC" id="2.1.2.9" evidence="2"/>
<dbReference type="GO" id="GO:0005739">
    <property type="term" value="C:mitochondrion"/>
    <property type="evidence" value="ECO:0007669"/>
    <property type="project" value="TreeGrafter"/>
</dbReference>
<evidence type="ECO:0000256" key="3">
    <source>
        <dbReference type="ARBA" id="ARBA00022679"/>
    </source>
</evidence>
<comment type="caution">
    <text evidence="8">The sequence shown here is derived from an EMBL/GenBank/DDBJ whole genome shotgun (WGS) entry which is preliminary data.</text>
</comment>
<evidence type="ECO:0000256" key="4">
    <source>
        <dbReference type="ARBA" id="ARBA00022917"/>
    </source>
</evidence>
<feature type="domain" description="Formyl transferase C-terminal" evidence="7">
    <location>
        <begin position="253"/>
        <end position="404"/>
    </location>
</feature>
<dbReference type="OrthoDB" id="10268103at2759"/>
<dbReference type="PANTHER" id="PTHR11138">
    <property type="entry name" value="METHIONYL-TRNA FORMYLTRANSFERASE"/>
    <property type="match status" value="1"/>
</dbReference>
<evidence type="ECO:0000256" key="1">
    <source>
        <dbReference type="ARBA" id="ARBA00010699"/>
    </source>
</evidence>
<dbReference type="AlphaFoldDB" id="A0A226EUL7"/>
<sequence>MIICKRKLLTSSLIKLLFRSRYSSLKELNNYCVFITNSTTGSHTHCNYQSTRSLSSNYNYRAVFLGSDAFSIPSLVMTTNLLGSTNVSVVVSNFGNEVAKFAKKNELETFHWEDFKTKDFWNHNNRSEEFGVVASFGHLIPLQVIERFPLGILNVHGSLLPRWRGAAPIPHAIIYGDKTTGISIMQIAPHKFDIGPILYQQEIPIHPHIRRPELISILADVGAEALGHVISDIDHFSSHPIPQNEEEAKLSPKLTPVMAEVDWSTKTADEVYNLFRGLYGVFKLKTYLMEKPIDLDEIGLVVMNSHRDSKGIGDSASEKCEQNNTSLNKSTNFERFYSNSPFYNLDNINVLASSVPGQIIYYKDIILVKCMDVSKSLKCMPYVSVRKFKVGKKWMSAKDFQNGFLSKCKPDQRIFSFQQQTTSVQPENTIKKQQQEQKLK</sequence>
<protein>
    <recommendedName>
        <fullName evidence="2">methionyl-tRNA formyltransferase</fullName>
        <ecNumber evidence="2">2.1.2.9</ecNumber>
    </recommendedName>
</protein>
<proteinExistence type="inferred from homology"/>
<accession>A0A226EUL7</accession>
<feature type="compositionally biased region" description="Basic and acidic residues" evidence="5">
    <location>
        <begin position="429"/>
        <end position="440"/>
    </location>
</feature>
<feature type="domain" description="Formyl transferase N-terminal" evidence="6">
    <location>
        <begin position="127"/>
        <end position="228"/>
    </location>
</feature>
<dbReference type="Gene3D" id="3.40.50.12230">
    <property type="match status" value="1"/>
</dbReference>
<dbReference type="SUPFAM" id="SSF53328">
    <property type="entry name" value="Formyltransferase"/>
    <property type="match status" value="1"/>
</dbReference>
<keyword evidence="9" id="KW-1185">Reference proteome</keyword>
<evidence type="ECO:0000256" key="5">
    <source>
        <dbReference type="SAM" id="MobiDB-lite"/>
    </source>
</evidence>
<dbReference type="PANTHER" id="PTHR11138:SF5">
    <property type="entry name" value="METHIONYL-TRNA FORMYLTRANSFERASE, MITOCHONDRIAL"/>
    <property type="match status" value="1"/>
</dbReference>
<keyword evidence="4" id="KW-0648">Protein biosynthesis</keyword>
<dbReference type="EMBL" id="LNIX01000002">
    <property type="protein sequence ID" value="OXA60316.1"/>
    <property type="molecule type" value="Genomic_DNA"/>
</dbReference>
<dbReference type="CDD" id="cd08646">
    <property type="entry name" value="FMT_core_Met-tRNA-FMT_N"/>
    <property type="match status" value="1"/>
</dbReference>
<dbReference type="STRING" id="158441.A0A226EUL7"/>
<dbReference type="InterPro" id="IPR002376">
    <property type="entry name" value="Formyl_transf_N"/>
</dbReference>
<gene>
    <name evidence="8" type="ORF">Fcan01_04651</name>
</gene>
<evidence type="ECO:0000256" key="2">
    <source>
        <dbReference type="ARBA" id="ARBA00012261"/>
    </source>
</evidence>
<comment type="similarity">
    <text evidence="1">Belongs to the Fmt family.</text>
</comment>
<organism evidence="8 9">
    <name type="scientific">Folsomia candida</name>
    <name type="common">Springtail</name>
    <dbReference type="NCBI Taxonomy" id="158441"/>
    <lineage>
        <taxon>Eukaryota</taxon>
        <taxon>Metazoa</taxon>
        <taxon>Ecdysozoa</taxon>
        <taxon>Arthropoda</taxon>
        <taxon>Hexapoda</taxon>
        <taxon>Collembola</taxon>
        <taxon>Entomobryomorpha</taxon>
        <taxon>Isotomoidea</taxon>
        <taxon>Isotomidae</taxon>
        <taxon>Proisotominae</taxon>
        <taxon>Folsomia</taxon>
    </lineage>
</organism>
<evidence type="ECO:0000259" key="7">
    <source>
        <dbReference type="Pfam" id="PF02911"/>
    </source>
</evidence>
<dbReference type="Proteomes" id="UP000198287">
    <property type="component" value="Unassembled WGS sequence"/>
</dbReference>
<keyword evidence="3 8" id="KW-0808">Transferase</keyword>
<feature type="compositionally biased region" description="Polar residues" evidence="5">
    <location>
        <begin position="419"/>
        <end position="428"/>
    </location>
</feature>
<evidence type="ECO:0000313" key="9">
    <source>
        <dbReference type="Proteomes" id="UP000198287"/>
    </source>
</evidence>
<dbReference type="Pfam" id="PF00551">
    <property type="entry name" value="Formyl_trans_N"/>
    <property type="match status" value="1"/>
</dbReference>
<dbReference type="InterPro" id="IPR041711">
    <property type="entry name" value="Met-tRNA-FMT_N"/>
</dbReference>
<dbReference type="InterPro" id="IPR036477">
    <property type="entry name" value="Formyl_transf_N_sf"/>
</dbReference>
<reference evidence="8 9" key="1">
    <citation type="submission" date="2015-12" db="EMBL/GenBank/DDBJ databases">
        <title>The genome of Folsomia candida.</title>
        <authorList>
            <person name="Faddeeva A."/>
            <person name="Derks M.F."/>
            <person name="Anvar Y."/>
            <person name="Smit S."/>
            <person name="Van Straalen N."/>
            <person name="Roelofs D."/>
        </authorList>
    </citation>
    <scope>NUCLEOTIDE SEQUENCE [LARGE SCALE GENOMIC DNA]</scope>
    <source>
        <strain evidence="8 9">VU population</strain>
        <tissue evidence="8">Whole body</tissue>
    </source>
</reference>
<dbReference type="GO" id="GO:0004479">
    <property type="term" value="F:methionyl-tRNA formyltransferase activity"/>
    <property type="evidence" value="ECO:0007669"/>
    <property type="project" value="UniProtKB-EC"/>
</dbReference>
<dbReference type="Pfam" id="PF02911">
    <property type="entry name" value="Formyl_trans_C"/>
    <property type="match status" value="1"/>
</dbReference>
<name>A0A226EUL7_FOLCA</name>